<dbReference type="Gene3D" id="3.40.1620.10">
    <property type="entry name" value="YefM-like domain"/>
    <property type="match status" value="1"/>
</dbReference>
<dbReference type="Proteomes" id="UP000503011">
    <property type="component" value="Chromosome"/>
</dbReference>
<name>A0A6F8YLG9_9ACTN</name>
<protein>
    <submittedName>
        <fullName evidence="2">Uncharacterized protein</fullName>
    </submittedName>
</protein>
<dbReference type="RefSeq" id="WP_173158617.1">
    <property type="nucleotide sequence ID" value="NZ_AP022871.1"/>
</dbReference>
<keyword evidence="3" id="KW-1185">Reference proteome</keyword>
<dbReference type="KEGG" id="psuu:Psuf_042770"/>
<gene>
    <name evidence="2" type="ORF">Psuf_042770</name>
</gene>
<dbReference type="EMBL" id="AP022871">
    <property type="protein sequence ID" value="BCB86964.1"/>
    <property type="molecule type" value="Genomic_DNA"/>
</dbReference>
<evidence type="ECO:0000313" key="3">
    <source>
        <dbReference type="Proteomes" id="UP000503011"/>
    </source>
</evidence>
<dbReference type="InterPro" id="IPR036165">
    <property type="entry name" value="YefM-like_sf"/>
</dbReference>
<accession>A0A6F8YLG9</accession>
<evidence type="ECO:0000256" key="1">
    <source>
        <dbReference type="ARBA" id="ARBA00009981"/>
    </source>
</evidence>
<dbReference type="SUPFAM" id="SSF143120">
    <property type="entry name" value="YefM-like"/>
    <property type="match status" value="1"/>
</dbReference>
<dbReference type="AlphaFoldDB" id="A0A6F8YLG9"/>
<proteinExistence type="inferred from homology"/>
<comment type="similarity">
    <text evidence="1">Belongs to the phD/YefM antitoxin family.</text>
</comment>
<sequence length="101" mass="10933">MGILARPEEMTVSEATQRGVAGLVAEAERGTDVVVTRHRRPVAAVVAYQRLEELSEVAEDLRDLALALARHAVDDGQRTSLDAVLEAYGHTRESLAALPDE</sequence>
<organism evidence="2 3">
    <name type="scientific">Phytohabitans suffuscus</name>
    <dbReference type="NCBI Taxonomy" id="624315"/>
    <lineage>
        <taxon>Bacteria</taxon>
        <taxon>Bacillati</taxon>
        <taxon>Actinomycetota</taxon>
        <taxon>Actinomycetes</taxon>
        <taxon>Micromonosporales</taxon>
        <taxon>Micromonosporaceae</taxon>
    </lineage>
</organism>
<dbReference type="NCBIfam" id="TIGR01552">
    <property type="entry name" value="phd_fam"/>
    <property type="match status" value="1"/>
</dbReference>
<reference evidence="2 3" key="1">
    <citation type="submission" date="2020-03" db="EMBL/GenBank/DDBJ databases">
        <title>Whole genome shotgun sequence of Phytohabitans suffuscus NBRC 105367.</title>
        <authorList>
            <person name="Komaki H."/>
            <person name="Tamura T."/>
        </authorList>
    </citation>
    <scope>NUCLEOTIDE SEQUENCE [LARGE SCALE GENOMIC DNA]</scope>
    <source>
        <strain evidence="2 3">NBRC 105367</strain>
    </source>
</reference>
<evidence type="ECO:0000313" key="2">
    <source>
        <dbReference type="EMBL" id="BCB86964.1"/>
    </source>
</evidence>
<reference evidence="2 3" key="2">
    <citation type="submission" date="2020-03" db="EMBL/GenBank/DDBJ databases">
        <authorList>
            <person name="Ichikawa N."/>
            <person name="Kimura A."/>
            <person name="Kitahashi Y."/>
            <person name="Uohara A."/>
        </authorList>
    </citation>
    <scope>NUCLEOTIDE SEQUENCE [LARGE SCALE GENOMIC DNA]</scope>
    <source>
        <strain evidence="2 3">NBRC 105367</strain>
    </source>
</reference>